<reference evidence="6" key="1">
    <citation type="journal article" date="2014" name="Front. Microbiol.">
        <title>High frequency of phylogenetically diverse reductive dehalogenase-homologous genes in deep subseafloor sedimentary metagenomes.</title>
        <authorList>
            <person name="Kawai M."/>
            <person name="Futagami T."/>
            <person name="Toyoda A."/>
            <person name="Takaki Y."/>
            <person name="Nishi S."/>
            <person name="Hori S."/>
            <person name="Arai W."/>
            <person name="Tsubouchi T."/>
            <person name="Morono Y."/>
            <person name="Uchiyama I."/>
            <person name="Ito T."/>
            <person name="Fujiyama A."/>
            <person name="Inagaki F."/>
            <person name="Takami H."/>
        </authorList>
    </citation>
    <scope>NUCLEOTIDE SEQUENCE</scope>
    <source>
        <strain evidence="6">Expedition CK06-06</strain>
    </source>
</reference>
<gene>
    <name evidence="6" type="ORF">S01H1_76924</name>
</gene>
<dbReference type="Gene3D" id="3.60.15.10">
    <property type="entry name" value="Ribonuclease Z/Hydroxyacylglutathione hydrolase-like"/>
    <property type="match status" value="1"/>
</dbReference>
<evidence type="ECO:0000256" key="4">
    <source>
        <dbReference type="ARBA" id="ARBA00022833"/>
    </source>
</evidence>
<keyword evidence="4" id="KW-0862">Zinc</keyword>
<protein>
    <recommendedName>
        <fullName evidence="5">Metallo-beta-lactamase domain-containing protein</fullName>
    </recommendedName>
</protein>
<proteinExistence type="predicted"/>
<dbReference type="InterPro" id="IPR001018">
    <property type="entry name" value="Beta-lactamase_class-B_CS"/>
</dbReference>
<keyword evidence="2" id="KW-0479">Metal-binding</keyword>
<comment type="caution">
    <text evidence="6">The sequence shown here is derived from an EMBL/GenBank/DDBJ whole genome shotgun (WGS) entry which is preliminary data.</text>
</comment>
<dbReference type="AlphaFoldDB" id="X0YKX2"/>
<dbReference type="SUPFAM" id="SSF56281">
    <property type="entry name" value="Metallo-hydrolase/oxidoreductase"/>
    <property type="match status" value="1"/>
</dbReference>
<dbReference type="PROSITE" id="PS00743">
    <property type="entry name" value="BETA_LACTAMASE_B_1"/>
    <property type="match status" value="1"/>
</dbReference>
<dbReference type="EMBL" id="BARS01051674">
    <property type="protein sequence ID" value="GAG47667.1"/>
    <property type="molecule type" value="Genomic_DNA"/>
</dbReference>
<dbReference type="GO" id="GO:0008800">
    <property type="term" value="F:beta-lactamase activity"/>
    <property type="evidence" value="ECO:0007669"/>
    <property type="project" value="InterPro"/>
</dbReference>
<sequence>MDIKITTLSENTANYGFLAEWGLSILVDVEGLRILVDTGLSFSAAHNAQLMGIDLATIDRIILSHGHADHTGGLRDVLRLKGEVEVIAHPDIWADKYTRRGQETERKIGVPFLREELESLGARFNLVREPVHITKNVLTTGEIPMATDYEEVDSNLFVREGDELRPDPVADDLALIIDTEFGLVVVLGCA</sequence>
<dbReference type="CDD" id="cd07713">
    <property type="entry name" value="DHPS-like_MBL-fold"/>
    <property type="match status" value="1"/>
</dbReference>
<organism evidence="6">
    <name type="scientific">marine sediment metagenome</name>
    <dbReference type="NCBI Taxonomy" id="412755"/>
    <lineage>
        <taxon>unclassified sequences</taxon>
        <taxon>metagenomes</taxon>
        <taxon>ecological metagenomes</taxon>
    </lineage>
</organism>
<dbReference type="GO" id="GO:0017001">
    <property type="term" value="P:antibiotic catabolic process"/>
    <property type="evidence" value="ECO:0007669"/>
    <property type="project" value="InterPro"/>
</dbReference>
<feature type="domain" description="Metallo-beta-lactamase" evidence="5">
    <location>
        <begin position="23"/>
        <end position="137"/>
    </location>
</feature>
<dbReference type="Pfam" id="PF00753">
    <property type="entry name" value="Lactamase_B"/>
    <property type="match status" value="1"/>
</dbReference>
<dbReference type="InterPro" id="IPR052926">
    <property type="entry name" value="Metallo-beta-lactamase_dom"/>
</dbReference>
<dbReference type="PANTHER" id="PTHR13754:SF18">
    <property type="entry name" value="7,8-DIHYDROPTERIN-6-METHYL-4-(BETA-D-RIBOFURANOSYL)-AMINOBENZENE-5'-PHOSPHATE SYNTHASE"/>
    <property type="match status" value="1"/>
</dbReference>
<evidence type="ECO:0000313" key="6">
    <source>
        <dbReference type="EMBL" id="GAG47667.1"/>
    </source>
</evidence>
<accession>X0YKX2</accession>
<evidence type="ECO:0000259" key="5">
    <source>
        <dbReference type="Pfam" id="PF00753"/>
    </source>
</evidence>
<dbReference type="PANTHER" id="PTHR13754">
    <property type="entry name" value="METALLO-BETA-LACTAMASE SUPERFAMILY PROTEIN"/>
    <property type="match status" value="1"/>
</dbReference>
<dbReference type="InterPro" id="IPR041712">
    <property type="entry name" value="DHPS-like_MBL-fold"/>
</dbReference>
<evidence type="ECO:0000256" key="1">
    <source>
        <dbReference type="ARBA" id="ARBA00001947"/>
    </source>
</evidence>
<dbReference type="InterPro" id="IPR036866">
    <property type="entry name" value="RibonucZ/Hydroxyglut_hydro"/>
</dbReference>
<comment type="cofactor">
    <cofactor evidence="1">
        <name>Zn(2+)</name>
        <dbReference type="ChEBI" id="CHEBI:29105"/>
    </cofactor>
</comment>
<evidence type="ECO:0000256" key="2">
    <source>
        <dbReference type="ARBA" id="ARBA00022723"/>
    </source>
</evidence>
<evidence type="ECO:0000256" key="3">
    <source>
        <dbReference type="ARBA" id="ARBA00022801"/>
    </source>
</evidence>
<dbReference type="GO" id="GO:0016740">
    <property type="term" value="F:transferase activity"/>
    <property type="evidence" value="ECO:0007669"/>
    <property type="project" value="TreeGrafter"/>
</dbReference>
<keyword evidence="3" id="KW-0378">Hydrolase</keyword>
<feature type="non-terminal residue" evidence="6">
    <location>
        <position position="190"/>
    </location>
</feature>
<name>X0YKX2_9ZZZZ</name>
<dbReference type="GO" id="GO:0008270">
    <property type="term" value="F:zinc ion binding"/>
    <property type="evidence" value="ECO:0007669"/>
    <property type="project" value="InterPro"/>
</dbReference>
<dbReference type="InterPro" id="IPR001279">
    <property type="entry name" value="Metallo-B-lactamas"/>
</dbReference>